<keyword evidence="15" id="KW-1185">Reference proteome</keyword>
<dbReference type="PRINTS" id="PR01182">
    <property type="entry name" value="ORNDCRBXLASE"/>
</dbReference>
<dbReference type="Gene3D" id="2.40.37.10">
    <property type="entry name" value="Lyase, Ornithine Decarboxylase, Chain A, domain 1"/>
    <property type="match status" value="1"/>
</dbReference>
<comment type="pathway">
    <text evidence="6">Amine and polyamine biosynthesis; putrescine biosynthesis via L-ornithine pathway; putrescine from L-ornithine: step 1/1.</text>
</comment>
<evidence type="ECO:0000259" key="14">
    <source>
        <dbReference type="Pfam" id="PF02784"/>
    </source>
</evidence>
<evidence type="ECO:0000313" key="16">
    <source>
        <dbReference type="WBParaSite" id="ACRNAN_scaffold2487.g23030.t1"/>
    </source>
</evidence>
<comment type="function">
    <text evidence="8">Catalyzes the first and rate-limiting step of polyamine biosynthesis that converts ornithine into putrescine, which is the precursor for the polyamines, spermidine and spermine. Polyamines are essential for cell proliferation and are implicated in cellular processes, ranging from DNA replication to apoptosis.</text>
</comment>
<dbReference type="EC" id="4.1.1.17" evidence="7"/>
<evidence type="ECO:0000256" key="2">
    <source>
        <dbReference type="ARBA" id="ARBA00008872"/>
    </source>
</evidence>
<keyword evidence="4" id="KW-0620">Polyamine biosynthesis</keyword>
<dbReference type="InterPro" id="IPR022643">
    <property type="entry name" value="De-COase2_C"/>
</dbReference>
<dbReference type="SUPFAM" id="SSF51419">
    <property type="entry name" value="PLP-binding barrel"/>
    <property type="match status" value="1"/>
</dbReference>
<accession>A0A914DEC4</accession>
<dbReference type="Proteomes" id="UP000887540">
    <property type="component" value="Unplaced"/>
</dbReference>
<feature type="domain" description="Orn/DAP/Arg decarboxylase 2 N-terminal" evidence="14">
    <location>
        <begin position="48"/>
        <end position="282"/>
    </location>
</feature>
<evidence type="ECO:0000256" key="4">
    <source>
        <dbReference type="ARBA" id="ARBA00023115"/>
    </source>
</evidence>
<dbReference type="PROSITE" id="PS00879">
    <property type="entry name" value="ODR_DC_2_2"/>
    <property type="match status" value="1"/>
</dbReference>
<feature type="modified residue" description="N6-(pyridoxal phosphate)lysine" evidence="11">
    <location>
        <position position="71"/>
    </location>
</feature>
<dbReference type="InterPro" id="IPR000183">
    <property type="entry name" value="Orn/DAP/Arg_de-COase"/>
</dbReference>
<evidence type="ECO:0000256" key="10">
    <source>
        <dbReference type="ARBA" id="ARBA00049127"/>
    </source>
</evidence>
<evidence type="ECO:0000256" key="6">
    <source>
        <dbReference type="ARBA" id="ARBA00034115"/>
    </source>
</evidence>
<dbReference type="InterPro" id="IPR002433">
    <property type="entry name" value="Orn_de-COase"/>
</dbReference>
<dbReference type="GO" id="GO:0004586">
    <property type="term" value="F:ornithine decarboxylase activity"/>
    <property type="evidence" value="ECO:0007669"/>
    <property type="project" value="UniProtKB-EC"/>
</dbReference>
<evidence type="ECO:0000256" key="7">
    <source>
        <dbReference type="ARBA" id="ARBA00034138"/>
    </source>
</evidence>
<dbReference type="GO" id="GO:0033387">
    <property type="term" value="P:putrescine biosynthetic process from arginine, via ornithine"/>
    <property type="evidence" value="ECO:0007669"/>
    <property type="project" value="TreeGrafter"/>
</dbReference>
<evidence type="ECO:0000259" key="13">
    <source>
        <dbReference type="Pfam" id="PF00278"/>
    </source>
</evidence>
<dbReference type="InterPro" id="IPR029066">
    <property type="entry name" value="PLP-binding_barrel"/>
</dbReference>
<evidence type="ECO:0000256" key="12">
    <source>
        <dbReference type="RuleBase" id="RU003737"/>
    </source>
</evidence>
<protein>
    <recommendedName>
        <fullName evidence="7">ornithine decarboxylase</fullName>
        <ecNumber evidence="7">4.1.1.17</ecNumber>
    </recommendedName>
</protein>
<reference evidence="16" key="1">
    <citation type="submission" date="2022-11" db="UniProtKB">
        <authorList>
            <consortium name="WormBaseParasite"/>
        </authorList>
    </citation>
    <scope>IDENTIFICATION</scope>
</reference>
<dbReference type="InterPro" id="IPR022653">
    <property type="entry name" value="De-COase2_pyr-phos_BS"/>
</dbReference>
<dbReference type="CDD" id="cd00622">
    <property type="entry name" value="PLPDE_III_ODC"/>
    <property type="match status" value="1"/>
</dbReference>
<evidence type="ECO:0000256" key="9">
    <source>
        <dbReference type="ARBA" id="ARBA00046672"/>
    </source>
</evidence>
<dbReference type="Pfam" id="PF02784">
    <property type="entry name" value="Orn_Arg_deC_N"/>
    <property type="match status" value="1"/>
</dbReference>
<dbReference type="PRINTS" id="PR01179">
    <property type="entry name" value="ODADCRBXLASE"/>
</dbReference>
<dbReference type="GO" id="GO:0005737">
    <property type="term" value="C:cytoplasm"/>
    <property type="evidence" value="ECO:0007669"/>
    <property type="project" value="TreeGrafter"/>
</dbReference>
<keyword evidence="5" id="KW-0456">Lyase</keyword>
<dbReference type="PANTHER" id="PTHR11482">
    <property type="entry name" value="ARGININE/DIAMINOPIMELATE/ORNITHINE DECARBOXYLASE"/>
    <property type="match status" value="1"/>
</dbReference>
<keyword evidence="3 11" id="KW-0663">Pyridoxal phosphate</keyword>
<feature type="domain" description="Orn/DAP/Arg decarboxylase 2 C-terminal" evidence="13">
    <location>
        <begin position="296"/>
        <end position="390"/>
    </location>
</feature>
<comment type="similarity">
    <text evidence="2 12">Belongs to the Orn/Lys/Arg decarboxylase class-II family.</text>
</comment>
<dbReference type="InterPro" id="IPR022657">
    <property type="entry name" value="De-COase2_CS"/>
</dbReference>
<evidence type="ECO:0000313" key="15">
    <source>
        <dbReference type="Proteomes" id="UP000887540"/>
    </source>
</evidence>
<sequence length="427" mass="48079">MTHRFELVGDTKVAIFDGHVDNEIIAHTIATYRTQKKNDEPFGLMNLNTVVEHFLDWKLQLPRVEPFYAVKCNNDPVLLKTLADLGTGFDCASKAEINMILDGNLAPTDKIIYAHPCKTRSFIEHARKYNVKMMTFDNEEELQKINGLYPDAELVLRIAVSDPSAQCPLGIKFGCEPSEVAPKLLQKSAAMGMKVIGISFHVGSGCNDPAAFQLAISYARNLFDIGKSMDHDMYLLDIGGGFPGNDHEKFSRFASIIRTNIDEYFPPSENVRIIAEPGRYFASASISITTNIISATKVPASRITKDDGDSDKDGYMYYMNDGVYGSFNCILFDHFQPTGRPLFPSSDIIPSEEYPTTVWGPTCDGLDQVEKETKMRRMQVGEWLYYPDMGAYTKVCATNFNGFEPPTYYYFMDNTTWSYMYAMENGH</sequence>
<evidence type="ECO:0000256" key="5">
    <source>
        <dbReference type="ARBA" id="ARBA00023239"/>
    </source>
</evidence>
<proteinExistence type="inferred from homology"/>
<dbReference type="PANTHER" id="PTHR11482:SF6">
    <property type="entry name" value="ORNITHINE DECARBOXYLASE 1-RELATED"/>
    <property type="match status" value="1"/>
</dbReference>
<comment type="subunit">
    <text evidence="9">Homodimer. Only the dimer is catalytically active, as the active sites are constructed of residues from both monomers.</text>
</comment>
<dbReference type="InterPro" id="IPR022644">
    <property type="entry name" value="De-COase2_N"/>
</dbReference>
<feature type="active site" description="Proton donor" evidence="11">
    <location>
        <position position="363"/>
    </location>
</feature>
<evidence type="ECO:0000256" key="8">
    <source>
        <dbReference type="ARBA" id="ARBA00037173"/>
    </source>
</evidence>
<dbReference type="AlphaFoldDB" id="A0A914DEC4"/>
<organism evidence="15 16">
    <name type="scientific">Acrobeloides nanus</name>
    <dbReference type="NCBI Taxonomy" id="290746"/>
    <lineage>
        <taxon>Eukaryota</taxon>
        <taxon>Metazoa</taxon>
        <taxon>Ecdysozoa</taxon>
        <taxon>Nematoda</taxon>
        <taxon>Chromadorea</taxon>
        <taxon>Rhabditida</taxon>
        <taxon>Tylenchina</taxon>
        <taxon>Cephalobomorpha</taxon>
        <taxon>Cephaloboidea</taxon>
        <taxon>Cephalobidae</taxon>
        <taxon>Acrobeloides</taxon>
    </lineage>
</organism>
<dbReference type="Pfam" id="PF00278">
    <property type="entry name" value="Orn_DAP_Arg_deC"/>
    <property type="match status" value="1"/>
</dbReference>
<evidence type="ECO:0000256" key="3">
    <source>
        <dbReference type="ARBA" id="ARBA00022898"/>
    </source>
</evidence>
<dbReference type="PROSITE" id="PS00878">
    <property type="entry name" value="ODR_DC_2_1"/>
    <property type="match status" value="1"/>
</dbReference>
<evidence type="ECO:0000256" key="11">
    <source>
        <dbReference type="PIRSR" id="PIRSR600183-50"/>
    </source>
</evidence>
<comment type="cofactor">
    <cofactor evidence="1 11">
        <name>pyridoxal 5'-phosphate</name>
        <dbReference type="ChEBI" id="CHEBI:597326"/>
    </cofactor>
</comment>
<evidence type="ECO:0000256" key="1">
    <source>
        <dbReference type="ARBA" id="ARBA00001933"/>
    </source>
</evidence>
<dbReference type="InterPro" id="IPR009006">
    <property type="entry name" value="Ala_racemase/Decarboxylase_C"/>
</dbReference>
<dbReference type="SUPFAM" id="SSF50621">
    <property type="entry name" value="Alanine racemase C-terminal domain-like"/>
    <property type="match status" value="1"/>
</dbReference>
<dbReference type="Gene3D" id="3.20.20.10">
    <property type="entry name" value="Alanine racemase"/>
    <property type="match status" value="1"/>
</dbReference>
<dbReference type="WBParaSite" id="ACRNAN_scaffold2487.g23030.t1">
    <property type="protein sequence ID" value="ACRNAN_scaffold2487.g23030.t1"/>
    <property type="gene ID" value="ACRNAN_scaffold2487.g23030"/>
</dbReference>
<dbReference type="FunFam" id="3.20.20.10:FF:000005">
    <property type="entry name" value="Ornithine decarboxylase"/>
    <property type="match status" value="1"/>
</dbReference>
<name>A0A914DEC4_9BILA</name>
<comment type="catalytic activity">
    <reaction evidence="10">
        <text>L-ornithine + H(+) = putrescine + CO2</text>
        <dbReference type="Rhea" id="RHEA:22964"/>
        <dbReference type="ChEBI" id="CHEBI:15378"/>
        <dbReference type="ChEBI" id="CHEBI:16526"/>
        <dbReference type="ChEBI" id="CHEBI:46911"/>
        <dbReference type="ChEBI" id="CHEBI:326268"/>
        <dbReference type="EC" id="4.1.1.17"/>
    </reaction>
</comment>